<evidence type="ECO:0000313" key="1">
    <source>
        <dbReference type="EMBL" id="KAH7908754.1"/>
    </source>
</evidence>
<protein>
    <submittedName>
        <fullName evidence="1">Uncharacterized protein</fullName>
    </submittedName>
</protein>
<accession>A0ACB8A5I5</accession>
<evidence type="ECO:0000313" key="2">
    <source>
        <dbReference type="Proteomes" id="UP000790377"/>
    </source>
</evidence>
<comment type="caution">
    <text evidence="1">The sequence shown here is derived from an EMBL/GenBank/DDBJ whole genome shotgun (WGS) entry which is preliminary data.</text>
</comment>
<dbReference type="EMBL" id="MU267800">
    <property type="protein sequence ID" value="KAH7908754.1"/>
    <property type="molecule type" value="Genomic_DNA"/>
</dbReference>
<dbReference type="Proteomes" id="UP000790377">
    <property type="component" value="Unassembled WGS sequence"/>
</dbReference>
<keyword evidence="2" id="KW-1185">Reference proteome</keyword>
<name>A0ACB8A5I5_9AGAM</name>
<reference evidence="1" key="1">
    <citation type="journal article" date="2021" name="New Phytol.">
        <title>Evolutionary innovations through gain and loss of genes in the ectomycorrhizal Boletales.</title>
        <authorList>
            <person name="Wu G."/>
            <person name="Miyauchi S."/>
            <person name="Morin E."/>
            <person name="Kuo A."/>
            <person name="Drula E."/>
            <person name="Varga T."/>
            <person name="Kohler A."/>
            <person name="Feng B."/>
            <person name="Cao Y."/>
            <person name="Lipzen A."/>
            <person name="Daum C."/>
            <person name="Hundley H."/>
            <person name="Pangilinan J."/>
            <person name="Johnson J."/>
            <person name="Barry K."/>
            <person name="LaButti K."/>
            <person name="Ng V."/>
            <person name="Ahrendt S."/>
            <person name="Min B."/>
            <person name="Choi I.G."/>
            <person name="Park H."/>
            <person name="Plett J.M."/>
            <person name="Magnuson J."/>
            <person name="Spatafora J.W."/>
            <person name="Nagy L.G."/>
            <person name="Henrissat B."/>
            <person name="Grigoriev I.V."/>
            <person name="Yang Z.L."/>
            <person name="Xu J."/>
            <person name="Martin F.M."/>
        </authorList>
    </citation>
    <scope>NUCLEOTIDE SEQUENCE</scope>
    <source>
        <strain evidence="1">ATCC 28755</strain>
    </source>
</reference>
<sequence length="130" mass="13949">MKELGNATSYLTWISLSLAPNYVIDGLFVLNDVLNVFNALAVIAGPRMVISLRALENKARGEGGTFEGELSTIQFGIGEPPTQSEPTMEEGALFGTTLCLSAEVDTLKIQHLHIDLAEVTGIAMIRLASE</sequence>
<proteinExistence type="predicted"/>
<organism evidence="1 2">
    <name type="scientific">Hygrophoropsis aurantiaca</name>
    <dbReference type="NCBI Taxonomy" id="72124"/>
    <lineage>
        <taxon>Eukaryota</taxon>
        <taxon>Fungi</taxon>
        <taxon>Dikarya</taxon>
        <taxon>Basidiomycota</taxon>
        <taxon>Agaricomycotina</taxon>
        <taxon>Agaricomycetes</taxon>
        <taxon>Agaricomycetidae</taxon>
        <taxon>Boletales</taxon>
        <taxon>Coniophorineae</taxon>
        <taxon>Hygrophoropsidaceae</taxon>
        <taxon>Hygrophoropsis</taxon>
    </lineage>
</organism>
<gene>
    <name evidence="1" type="ORF">BJ138DRAFT_1103257</name>
</gene>